<evidence type="ECO:0000259" key="7">
    <source>
        <dbReference type="Pfam" id="PF06560"/>
    </source>
</evidence>
<comment type="caution">
    <text evidence="8">The sequence shown here is derived from an EMBL/GenBank/DDBJ whole genome shotgun (WGS) entry which is preliminary data.</text>
</comment>
<evidence type="ECO:0000256" key="4">
    <source>
        <dbReference type="ARBA" id="ARBA00022432"/>
    </source>
</evidence>
<evidence type="ECO:0000256" key="5">
    <source>
        <dbReference type="ARBA" id="ARBA00023152"/>
    </source>
</evidence>
<dbReference type="AlphaFoldDB" id="A0A520KYU6"/>
<dbReference type="CDD" id="cd02218">
    <property type="entry name" value="cupin_PGI"/>
    <property type="match status" value="1"/>
</dbReference>
<keyword evidence="4" id="KW-0312">Gluconeogenesis</keyword>
<reference evidence="8 9" key="1">
    <citation type="journal article" date="2019" name="Nat. Microbiol.">
        <title>Wide diversity of methane and short-chain alkane metabolisms in uncultured archaea.</title>
        <authorList>
            <person name="Borrel G."/>
            <person name="Adam P.S."/>
            <person name="McKay L.J."/>
            <person name="Chen L.X."/>
            <person name="Sierra-Garcia I.N."/>
            <person name="Sieber C.M."/>
            <person name="Letourneur Q."/>
            <person name="Ghozlane A."/>
            <person name="Andersen G.L."/>
            <person name="Li W.J."/>
            <person name="Hallam S.J."/>
            <person name="Muyzer G."/>
            <person name="de Oliveira V.M."/>
            <person name="Inskeep W.P."/>
            <person name="Banfield J.F."/>
            <person name="Gribaldo S."/>
        </authorList>
    </citation>
    <scope>NUCLEOTIDE SEQUENCE [LARGE SCALE GENOMIC DNA]</scope>
    <source>
        <strain evidence="8">NM1b</strain>
    </source>
</reference>
<dbReference type="InterPro" id="IPR014710">
    <property type="entry name" value="RmlC-like_jellyroll"/>
</dbReference>
<organism evidence="8 9">
    <name type="scientific">Candidatus Methanolliviera hydrocarbonicum</name>
    <dbReference type="NCBI Taxonomy" id="2491085"/>
    <lineage>
        <taxon>Archaea</taxon>
        <taxon>Methanobacteriati</taxon>
        <taxon>Methanobacteriota</taxon>
        <taxon>Candidatus Methanoliparia</taxon>
        <taxon>Candidatus Methanoliparales</taxon>
        <taxon>Candidatus Methanollivieraceae</taxon>
        <taxon>Candidatus Methanolliviera</taxon>
    </lineage>
</organism>
<gene>
    <name evidence="8" type="ORF">EF807_00605</name>
</gene>
<evidence type="ECO:0000313" key="8">
    <source>
        <dbReference type="EMBL" id="RZN73499.1"/>
    </source>
</evidence>
<proteinExistence type="inferred from homology"/>
<evidence type="ECO:0000256" key="3">
    <source>
        <dbReference type="ARBA" id="ARBA00011952"/>
    </source>
</evidence>
<name>A0A520KYU6_9EURY</name>
<dbReference type="InterPro" id="IPR010551">
    <property type="entry name" value="G6P_isomerase_prok"/>
</dbReference>
<keyword evidence="8" id="KW-0413">Isomerase</keyword>
<dbReference type="Pfam" id="PF06560">
    <property type="entry name" value="GPI"/>
    <property type="match status" value="1"/>
</dbReference>
<feature type="domain" description="Glucose-6-phosphate isomerase prokaryote" evidence="7">
    <location>
        <begin position="4"/>
        <end position="173"/>
    </location>
</feature>
<dbReference type="SUPFAM" id="SSF51182">
    <property type="entry name" value="RmlC-like cupins"/>
    <property type="match status" value="1"/>
</dbReference>
<comment type="pathway">
    <text evidence="1">Carbohydrate degradation; glycolysis; D-glyceraldehyde 3-phosphate and glycerone phosphate from D-glucose: step 2/4.</text>
</comment>
<comment type="catalytic activity">
    <reaction evidence="6">
        <text>alpha-D-glucose 6-phosphate = beta-D-fructose 6-phosphate</text>
        <dbReference type="Rhea" id="RHEA:11816"/>
        <dbReference type="ChEBI" id="CHEBI:57634"/>
        <dbReference type="ChEBI" id="CHEBI:58225"/>
        <dbReference type="EC" id="5.3.1.9"/>
    </reaction>
</comment>
<dbReference type="GO" id="GO:0004347">
    <property type="term" value="F:glucose-6-phosphate isomerase activity"/>
    <property type="evidence" value="ECO:0007669"/>
    <property type="project" value="UniProtKB-EC"/>
</dbReference>
<accession>A0A520KYU6</accession>
<evidence type="ECO:0000256" key="2">
    <source>
        <dbReference type="ARBA" id="ARBA00006542"/>
    </source>
</evidence>
<dbReference type="GO" id="GO:0005737">
    <property type="term" value="C:cytoplasm"/>
    <property type="evidence" value="ECO:0007669"/>
    <property type="project" value="InterPro"/>
</dbReference>
<keyword evidence="5" id="KW-0324">Glycolysis</keyword>
<protein>
    <recommendedName>
        <fullName evidence="3">glucose-6-phosphate isomerase</fullName>
        <ecNumber evidence="3">5.3.1.9</ecNumber>
    </recommendedName>
</protein>
<dbReference type="GO" id="GO:0006096">
    <property type="term" value="P:glycolytic process"/>
    <property type="evidence" value="ECO:0007669"/>
    <property type="project" value="UniProtKB-UniPathway"/>
</dbReference>
<sequence>MLYDMKEVIFDERWFKNADNVPLYYMYRDLALTEDDRRVIIENDLRYDVTVIPPGTLGREYLKTAGHYHPKKNDLSYAEIYEVLAGRAHYLLQRGPEKIMDVILVEAEKGDKVIIPPNYGHIMINPFEEEIKMANWVSRRFSSIYEPIRKMRGGTYYETSDGLIRNKNYKSVPRVRRTKAREYPELGIFKGEGMYDLIRSPEKLRFLNYPEDYKWFWSRIFDL</sequence>
<evidence type="ECO:0000313" key="9">
    <source>
        <dbReference type="Proteomes" id="UP000320766"/>
    </source>
</evidence>
<dbReference type="InterPro" id="IPR011051">
    <property type="entry name" value="RmlC_Cupin_sf"/>
</dbReference>
<dbReference type="EMBL" id="RXIL01000009">
    <property type="protein sequence ID" value="RZN73499.1"/>
    <property type="molecule type" value="Genomic_DNA"/>
</dbReference>
<evidence type="ECO:0000256" key="6">
    <source>
        <dbReference type="ARBA" id="ARBA00029321"/>
    </source>
</evidence>
<dbReference type="GO" id="GO:0006094">
    <property type="term" value="P:gluconeogenesis"/>
    <property type="evidence" value="ECO:0007669"/>
    <property type="project" value="UniProtKB-KW"/>
</dbReference>
<dbReference type="UniPathway" id="UPA00109">
    <property type="reaction ID" value="UER00181"/>
</dbReference>
<dbReference type="Gene3D" id="2.60.120.10">
    <property type="entry name" value="Jelly Rolls"/>
    <property type="match status" value="1"/>
</dbReference>
<dbReference type="EC" id="5.3.1.9" evidence="3"/>
<dbReference type="Proteomes" id="UP000320766">
    <property type="component" value="Unassembled WGS sequence"/>
</dbReference>
<evidence type="ECO:0000256" key="1">
    <source>
        <dbReference type="ARBA" id="ARBA00004926"/>
    </source>
</evidence>
<comment type="similarity">
    <text evidence="2">Belongs to the archaeal-type GPI family.</text>
</comment>